<keyword evidence="3" id="KW-0238">DNA-binding</keyword>
<keyword evidence="2" id="KW-0815">Transposition</keyword>
<name>A0A856MNR3_9CYAN</name>
<dbReference type="GO" id="GO:0003677">
    <property type="term" value="F:DNA binding"/>
    <property type="evidence" value="ECO:0007669"/>
    <property type="project" value="UniProtKB-KW"/>
</dbReference>
<feature type="domain" description="Probable transposase IS891/IS1136/IS1341" evidence="5">
    <location>
        <begin position="154"/>
        <end position="256"/>
    </location>
</feature>
<organism evidence="7 8">
    <name type="scientific">Brasilonema sennae CENA114</name>
    <dbReference type="NCBI Taxonomy" id="415709"/>
    <lineage>
        <taxon>Bacteria</taxon>
        <taxon>Bacillati</taxon>
        <taxon>Cyanobacteriota</taxon>
        <taxon>Cyanophyceae</taxon>
        <taxon>Nostocales</taxon>
        <taxon>Scytonemataceae</taxon>
        <taxon>Brasilonema</taxon>
        <taxon>Bromeliae group (in: Brasilonema)</taxon>
    </lineage>
</organism>
<reference evidence="7 8" key="1">
    <citation type="submission" date="2018-06" db="EMBL/GenBank/DDBJ databases">
        <title>Comparative genomics of Brasilonema spp. strains.</title>
        <authorList>
            <person name="Alvarenga D.O."/>
            <person name="Fiore M.F."/>
            <person name="Varani A.M."/>
        </authorList>
    </citation>
    <scope>NUCLEOTIDE SEQUENCE [LARGE SCALE GENOMIC DNA]</scope>
    <source>
        <strain evidence="7 8">CENA114</strain>
    </source>
</reference>
<evidence type="ECO:0000313" key="7">
    <source>
        <dbReference type="EMBL" id="QDL12142.1"/>
    </source>
</evidence>
<protein>
    <submittedName>
        <fullName evidence="7">Transposase</fullName>
    </submittedName>
</protein>
<dbReference type="KEGG" id="bsen:DP114_07295"/>
<gene>
    <name evidence="7" type="ORF">DP114_07295</name>
</gene>
<accession>A0A856MNR3</accession>
<dbReference type="NCBIfam" id="TIGR01766">
    <property type="entry name" value="IS200/IS605 family accessory protein TnpB-like domain"/>
    <property type="match status" value="1"/>
</dbReference>
<dbReference type="EMBL" id="CP030118">
    <property type="protein sequence ID" value="QDL12142.1"/>
    <property type="molecule type" value="Genomic_DNA"/>
</dbReference>
<keyword evidence="8" id="KW-1185">Reference proteome</keyword>
<dbReference type="AlphaFoldDB" id="A0A856MNR3"/>
<dbReference type="GO" id="GO:0006310">
    <property type="term" value="P:DNA recombination"/>
    <property type="evidence" value="ECO:0007669"/>
    <property type="project" value="UniProtKB-KW"/>
</dbReference>
<evidence type="ECO:0000259" key="6">
    <source>
        <dbReference type="Pfam" id="PF07282"/>
    </source>
</evidence>
<dbReference type="NCBIfam" id="NF040570">
    <property type="entry name" value="guided_TnpB"/>
    <property type="match status" value="1"/>
</dbReference>
<dbReference type="GO" id="GO:0032196">
    <property type="term" value="P:transposition"/>
    <property type="evidence" value="ECO:0007669"/>
    <property type="project" value="UniProtKB-KW"/>
</dbReference>
<comment type="similarity">
    <text evidence="1">In the C-terminal section; belongs to the transposase 35 family.</text>
</comment>
<feature type="domain" description="Cas12f1-like TNB" evidence="6">
    <location>
        <begin position="282"/>
        <end position="344"/>
    </location>
</feature>
<evidence type="ECO:0000256" key="3">
    <source>
        <dbReference type="ARBA" id="ARBA00023125"/>
    </source>
</evidence>
<dbReference type="Pfam" id="PF07282">
    <property type="entry name" value="Cas12f1-like_TNB"/>
    <property type="match status" value="1"/>
</dbReference>
<dbReference type="InterPro" id="IPR001959">
    <property type="entry name" value="Transposase"/>
</dbReference>
<dbReference type="Proteomes" id="UP000503129">
    <property type="component" value="Chromosome"/>
</dbReference>
<dbReference type="RefSeq" id="WP_169265839.1">
    <property type="nucleotide sequence ID" value="NZ_CAWOXK010000001.1"/>
</dbReference>
<dbReference type="InterPro" id="IPR010095">
    <property type="entry name" value="Cas12f1-like_TNB"/>
</dbReference>
<keyword evidence="4" id="KW-0233">DNA recombination</keyword>
<proteinExistence type="inferred from homology"/>
<dbReference type="Pfam" id="PF01385">
    <property type="entry name" value="OrfB_IS605"/>
    <property type="match status" value="1"/>
</dbReference>
<evidence type="ECO:0000256" key="4">
    <source>
        <dbReference type="ARBA" id="ARBA00023172"/>
    </source>
</evidence>
<evidence type="ECO:0000256" key="1">
    <source>
        <dbReference type="ARBA" id="ARBA00008761"/>
    </source>
</evidence>
<sequence length="389" mass="44442">MKRVTRTIKLKFLQLNKAKQQLFEEMTVEATDLANWLLTLPLPERRKLTTSKVQTRLMSALSNQVIRHTTSDAGKKAKSFKRFPPEVNNQNWVLHKVGTTYSVSFPTIKGTKRVPVEVASSHWQPVLEGILNGTIETGSAKIIKHRNKWYVYVCVTEEVPQVDATNTIGCDRGQNNLAVVAPKNGFGKFFSGKKVMHRRRYFQKRRKQLQEAKKFRALKKWDKKERRWMDAVDHTVSRRIVRFAEYLNADVVVEDLEGCRKTMKQSKKQRGDSAQSRHSWSFYSLEMKLDYKLAMLGLKLVKRPAPYTSKSCSTCGTLGIRERHHFNCPHGHYHNADLNAAKNIAQWDGFACSLDLKRDIAAMAMSDSENGLLGAAPNWMKTQSTGIGD</sequence>
<evidence type="ECO:0000256" key="2">
    <source>
        <dbReference type="ARBA" id="ARBA00022578"/>
    </source>
</evidence>
<evidence type="ECO:0000259" key="5">
    <source>
        <dbReference type="Pfam" id="PF01385"/>
    </source>
</evidence>
<evidence type="ECO:0000313" key="8">
    <source>
        <dbReference type="Proteomes" id="UP000503129"/>
    </source>
</evidence>